<evidence type="ECO:0000313" key="7">
    <source>
        <dbReference type="Proteomes" id="UP000001366"/>
    </source>
</evidence>
<evidence type="ECO:0000256" key="4">
    <source>
        <dbReference type="ARBA" id="ARBA00035259"/>
    </source>
</evidence>
<organism evidence="6 7">
    <name type="scientific">Persephonella marina (strain DSM 14350 / EX-H1)</name>
    <dbReference type="NCBI Taxonomy" id="123214"/>
    <lineage>
        <taxon>Bacteria</taxon>
        <taxon>Pseudomonadati</taxon>
        <taxon>Aquificota</taxon>
        <taxon>Aquificia</taxon>
        <taxon>Aquificales</taxon>
        <taxon>Hydrogenothermaceae</taxon>
        <taxon>Persephonella</taxon>
    </lineage>
</organism>
<sequence>MAEIVKIDPKVAKYGTGRRKEAVARVWIFPGEGKIYVRSSSGKEWEAPVYFEREILMERINRPFAVTETLGKFDVYATVKGSGKPAQAEAVMYGIAKALLQYNPDFRPVLKSAGLLTRDARVKERKKYAQMGARAKYRWSKR</sequence>
<dbReference type="STRING" id="123214.PERMA_0430"/>
<dbReference type="EMBL" id="CP001230">
    <property type="protein sequence ID" value="ACO03491.1"/>
    <property type="molecule type" value="Genomic_DNA"/>
</dbReference>
<keyword evidence="7" id="KW-1185">Reference proteome</keyword>
<evidence type="ECO:0000256" key="2">
    <source>
        <dbReference type="ARBA" id="ARBA00022980"/>
    </source>
</evidence>
<evidence type="ECO:0000313" key="6">
    <source>
        <dbReference type="EMBL" id="ACO03491.1"/>
    </source>
</evidence>
<keyword evidence="2 5" id="KW-0689">Ribosomal protein</keyword>
<evidence type="ECO:0000256" key="1">
    <source>
        <dbReference type="ARBA" id="ARBA00005251"/>
    </source>
</evidence>
<proteinExistence type="inferred from homology"/>
<dbReference type="GO" id="GO:0003723">
    <property type="term" value="F:RNA binding"/>
    <property type="evidence" value="ECO:0007669"/>
    <property type="project" value="TreeGrafter"/>
</dbReference>
<gene>
    <name evidence="5 6" type="primary">rpsI</name>
    <name evidence="6" type="ordered locus">PERMA_0430</name>
</gene>
<evidence type="ECO:0000256" key="5">
    <source>
        <dbReference type="HAMAP-Rule" id="MF_00532"/>
    </source>
</evidence>
<dbReference type="eggNOG" id="COG0103">
    <property type="taxonomic scope" value="Bacteria"/>
</dbReference>
<dbReference type="InterPro" id="IPR020568">
    <property type="entry name" value="Ribosomal_Su5_D2-typ_SF"/>
</dbReference>
<dbReference type="KEGG" id="pmx:PERMA_0430"/>
<comment type="similarity">
    <text evidence="1 5">Belongs to the universal ribosomal protein uS9 family.</text>
</comment>
<dbReference type="NCBIfam" id="NF001099">
    <property type="entry name" value="PRK00132.1"/>
    <property type="match status" value="1"/>
</dbReference>
<dbReference type="Proteomes" id="UP000001366">
    <property type="component" value="Chromosome"/>
</dbReference>
<dbReference type="FunFam" id="3.30.230.10:FF:000001">
    <property type="entry name" value="30S ribosomal protein S9"/>
    <property type="match status" value="1"/>
</dbReference>
<dbReference type="InterPro" id="IPR023035">
    <property type="entry name" value="Ribosomal_uS9_bac/plastid"/>
</dbReference>
<dbReference type="Gene3D" id="3.30.230.10">
    <property type="match status" value="1"/>
</dbReference>
<dbReference type="OrthoDB" id="9803965at2"/>
<dbReference type="AlphaFoldDB" id="C0QU55"/>
<dbReference type="HOGENOM" id="CLU_046483_2_1_0"/>
<dbReference type="PANTHER" id="PTHR21569">
    <property type="entry name" value="RIBOSOMAL PROTEIN S9"/>
    <property type="match status" value="1"/>
</dbReference>
<dbReference type="PANTHER" id="PTHR21569:SF1">
    <property type="entry name" value="SMALL RIBOSOMAL SUBUNIT PROTEIN US9M"/>
    <property type="match status" value="1"/>
</dbReference>
<name>C0QU55_PERMH</name>
<accession>C0QU55</accession>
<dbReference type="HAMAP" id="MF_00532_B">
    <property type="entry name" value="Ribosomal_uS9_B"/>
    <property type="match status" value="1"/>
</dbReference>
<dbReference type="InterPro" id="IPR000754">
    <property type="entry name" value="Ribosomal_uS9"/>
</dbReference>
<dbReference type="GO" id="GO:0006412">
    <property type="term" value="P:translation"/>
    <property type="evidence" value="ECO:0007669"/>
    <property type="project" value="UniProtKB-UniRule"/>
</dbReference>
<protein>
    <recommendedName>
        <fullName evidence="4 5">Small ribosomal subunit protein uS9</fullName>
    </recommendedName>
</protein>
<dbReference type="GO" id="GO:0022627">
    <property type="term" value="C:cytosolic small ribosomal subunit"/>
    <property type="evidence" value="ECO:0007669"/>
    <property type="project" value="TreeGrafter"/>
</dbReference>
<dbReference type="InterPro" id="IPR014721">
    <property type="entry name" value="Ribsml_uS5_D2-typ_fold_subgr"/>
</dbReference>
<keyword evidence="3 5" id="KW-0687">Ribonucleoprotein</keyword>
<dbReference type="RefSeq" id="WP_012675730.1">
    <property type="nucleotide sequence ID" value="NC_012440.1"/>
</dbReference>
<evidence type="ECO:0000256" key="3">
    <source>
        <dbReference type="ARBA" id="ARBA00023274"/>
    </source>
</evidence>
<dbReference type="PaxDb" id="123214-PERMA_0430"/>
<dbReference type="Pfam" id="PF00380">
    <property type="entry name" value="Ribosomal_S9"/>
    <property type="match status" value="1"/>
</dbReference>
<dbReference type="GO" id="GO:0003735">
    <property type="term" value="F:structural constituent of ribosome"/>
    <property type="evidence" value="ECO:0007669"/>
    <property type="project" value="InterPro"/>
</dbReference>
<reference evidence="6 7" key="1">
    <citation type="journal article" date="2009" name="J. Bacteriol.">
        <title>Complete and draft genome sequences of six members of the Aquificales.</title>
        <authorList>
            <person name="Reysenbach A.L."/>
            <person name="Hamamura N."/>
            <person name="Podar M."/>
            <person name="Griffiths E."/>
            <person name="Ferreira S."/>
            <person name="Hochstein R."/>
            <person name="Heidelberg J."/>
            <person name="Johnson J."/>
            <person name="Mead D."/>
            <person name="Pohorille A."/>
            <person name="Sarmiento M."/>
            <person name="Schweighofer K."/>
            <person name="Seshadri R."/>
            <person name="Voytek M.A."/>
        </authorList>
    </citation>
    <scope>NUCLEOTIDE SEQUENCE [LARGE SCALE GENOMIC DNA]</scope>
    <source>
        <strain evidence="7">DSM 14350 / EX-H1</strain>
    </source>
</reference>
<dbReference type="SUPFAM" id="SSF54211">
    <property type="entry name" value="Ribosomal protein S5 domain 2-like"/>
    <property type="match status" value="1"/>
</dbReference>